<dbReference type="InterPro" id="IPR052774">
    <property type="entry name" value="Celegans_DevNeuronal_Protein"/>
</dbReference>
<feature type="compositionally biased region" description="Low complexity" evidence="1">
    <location>
        <begin position="1041"/>
        <end position="1054"/>
    </location>
</feature>
<feature type="domain" description="Apple" evidence="2">
    <location>
        <begin position="397"/>
        <end position="481"/>
    </location>
</feature>
<protein>
    <recommendedName>
        <fullName evidence="2">Apple domain-containing protein</fullName>
    </recommendedName>
</protein>
<dbReference type="PANTHER" id="PTHR47327:SF1">
    <property type="entry name" value="RE15579P"/>
    <property type="match status" value="1"/>
</dbReference>
<evidence type="ECO:0000313" key="3">
    <source>
        <dbReference type="EMBL" id="CAD2169614.1"/>
    </source>
</evidence>
<dbReference type="CDD" id="cd01099">
    <property type="entry name" value="PAN_AP_HGF"/>
    <property type="match status" value="2"/>
</dbReference>
<feature type="compositionally biased region" description="Low complexity" evidence="1">
    <location>
        <begin position="848"/>
        <end position="860"/>
    </location>
</feature>
<feature type="region of interest" description="Disordered" evidence="1">
    <location>
        <begin position="212"/>
        <end position="233"/>
    </location>
</feature>
<dbReference type="EMBL" id="CAJEWN010000155">
    <property type="protein sequence ID" value="CAD2169614.1"/>
    <property type="molecule type" value="Genomic_DNA"/>
</dbReference>
<dbReference type="GO" id="GO:0009653">
    <property type="term" value="P:anatomical structure morphogenesis"/>
    <property type="evidence" value="ECO:0007669"/>
    <property type="project" value="TreeGrafter"/>
</dbReference>
<name>A0A6V7V3W4_MELEN</name>
<dbReference type="Gene3D" id="3.50.4.10">
    <property type="entry name" value="Hepatocyte Growth Factor"/>
    <property type="match status" value="1"/>
</dbReference>
<feature type="domain" description="Apple" evidence="2">
    <location>
        <begin position="702"/>
        <end position="785"/>
    </location>
</feature>
<feature type="compositionally biased region" description="Basic residues" evidence="1">
    <location>
        <begin position="1020"/>
        <end position="1032"/>
    </location>
</feature>
<accession>A0A6V7V3W4</accession>
<dbReference type="Proteomes" id="UP000580250">
    <property type="component" value="Unassembled WGS sequence"/>
</dbReference>
<dbReference type="PROSITE" id="PS50948">
    <property type="entry name" value="PAN"/>
    <property type="match status" value="2"/>
</dbReference>
<dbReference type="PANTHER" id="PTHR47327">
    <property type="entry name" value="FI18240P1-RELATED"/>
    <property type="match status" value="1"/>
</dbReference>
<dbReference type="Pfam" id="PF00024">
    <property type="entry name" value="PAN_1"/>
    <property type="match status" value="1"/>
</dbReference>
<dbReference type="SUPFAM" id="SSF57414">
    <property type="entry name" value="Hairpin loop containing domain-like"/>
    <property type="match status" value="2"/>
</dbReference>
<evidence type="ECO:0000259" key="2">
    <source>
        <dbReference type="PROSITE" id="PS50948"/>
    </source>
</evidence>
<feature type="compositionally biased region" description="Polar residues" evidence="1">
    <location>
        <begin position="222"/>
        <end position="233"/>
    </location>
</feature>
<feature type="compositionally biased region" description="Acidic residues" evidence="1">
    <location>
        <begin position="1111"/>
        <end position="1120"/>
    </location>
</feature>
<feature type="region of interest" description="Disordered" evidence="1">
    <location>
        <begin position="1014"/>
        <end position="1162"/>
    </location>
</feature>
<organism evidence="3 4">
    <name type="scientific">Meloidogyne enterolobii</name>
    <name type="common">Root-knot nematode worm</name>
    <name type="synonym">Meloidogyne mayaguensis</name>
    <dbReference type="NCBI Taxonomy" id="390850"/>
    <lineage>
        <taxon>Eukaryota</taxon>
        <taxon>Metazoa</taxon>
        <taxon>Ecdysozoa</taxon>
        <taxon>Nematoda</taxon>
        <taxon>Chromadorea</taxon>
        <taxon>Rhabditida</taxon>
        <taxon>Tylenchina</taxon>
        <taxon>Tylenchomorpha</taxon>
        <taxon>Tylenchoidea</taxon>
        <taxon>Meloidogynidae</taxon>
        <taxon>Meloidogyninae</taxon>
        <taxon>Meloidogyne</taxon>
    </lineage>
</organism>
<reference evidence="3 4" key="1">
    <citation type="submission" date="2020-08" db="EMBL/GenBank/DDBJ databases">
        <authorList>
            <person name="Koutsovoulos G."/>
            <person name="Danchin GJ E."/>
        </authorList>
    </citation>
    <scope>NUCLEOTIDE SEQUENCE [LARGE SCALE GENOMIC DNA]</scope>
</reference>
<dbReference type="SMART" id="SM00473">
    <property type="entry name" value="PAN_AP"/>
    <property type="match status" value="5"/>
</dbReference>
<proteinExistence type="predicted"/>
<evidence type="ECO:0000256" key="1">
    <source>
        <dbReference type="SAM" id="MobiDB-lite"/>
    </source>
</evidence>
<feature type="compositionally biased region" description="Polar residues" evidence="1">
    <location>
        <begin position="528"/>
        <end position="604"/>
    </location>
</feature>
<dbReference type="InterPro" id="IPR003609">
    <property type="entry name" value="Pan_app"/>
</dbReference>
<dbReference type="OrthoDB" id="5816936at2759"/>
<evidence type="ECO:0000313" key="4">
    <source>
        <dbReference type="Proteomes" id="UP000580250"/>
    </source>
</evidence>
<feature type="region of interest" description="Disordered" evidence="1">
    <location>
        <begin position="528"/>
        <end position="668"/>
    </location>
</feature>
<feature type="compositionally biased region" description="Polar residues" evidence="1">
    <location>
        <begin position="611"/>
        <end position="657"/>
    </location>
</feature>
<feature type="region of interest" description="Disordered" evidence="1">
    <location>
        <begin position="829"/>
        <end position="860"/>
    </location>
</feature>
<sequence>MLPEIVPLFLSFSTTSVSTSLFLLHFLLEFFIIPINASCLPVFFAQAISSRQVRTMELYFTKEGVSSAADCATLCGQRHFFCQSAIYNHDVRSCALSPNRPIQCSLSKQRFNYFHLKTDGADALSLLACIQICQQPTTSTTIPTENVLNKEEIKRTTIKQQQSLEFSPIHDEEEKSSLRNKKKLFFPGDEHALDVLQRLFQMRQRLEQLLGEANRNGGGSGDQPSQNSTERQLQNIQKIAKDSKPPKTNFPASKINKNNDKEILIQSGGFVARVKPDEQIRVISTPLGIKQNNIKNKQQKHQNISELNKNNATTFDERRREESEYWKGGGGEYDEEPILINGRLIEPPTGYLHSVLIHHNGGISSEAENEEDKATKKILPSLDVAKLEKSNSGTIVCFKFMQHRNLQNYGNDEISIGMKRGLSLNECRCACANTWKLEEKAQCKSLHFGREEGLCELLSSDHSGKSDLVFNKSSDYHYVSCEKKYLLKTAEKMCSNKSNEHQKFNNDGVFNNNTATSTEVTNMLLKSELTTNKPEINLNKNSENSGTPNKSEFNLNKNSDTANKSEFNLNKNSEATNKSEFNLNKNSEATNKSEFNSNKNSDTANKPEFNLNKNSEATNKPELNSNKNSVTTNKPEFNLNKNSETTNKPEFNSNENSDTADKPEINLNKNMNVQQTSTTTQTTTQTTSINVVIDVDKNNQQCFERISGFSMNGTTTASLEHNVSIEQCKCLCANSLHSRYPFQCASVSYFGDERDCVLNLQNRQSAPEQFTPEPDQQVIYFGFLCHSKKAAEFVENVCKNNLETSTTKGNISENYFKSTTISSITQTDSSTTKTFSNASEASRNLDRQPSSTQSSSPSYTSLSDACFVEQPGYVLEGMALAARQQVSPQLCKCLCAIAEWKQLLEGNESKNEGGCKSSQFYKNSGTCLISGENRVSAPERFSFDENSSRQTGEQQSSYLDFRCGVDKKALFDYIQTNCPKELSKGRTSTVTTSTTTVATTEGTTITTKNDLKEEDNEHKNLKKKKKKNKKVRKFDPKKELISTSTSTITTTTNLNEKEEEEDDQQQQLETKTAIPSIEKPTELEEIGENWKTVNVEGEEKRKNRANQGGDEKEEEEEDEKIEEKGRGTSIIKVTAAQADPPREDDLHNKSENSGSSTTIDSVTATTTITTPITETIAAASSTSTTNNNNSSLINSTLTTTTINNITITETTEFNATLNYTEGGTRESLLNGNLFEYPAVGQCRFSALYQTVFNGARLLKRLLVDTPSQCLAACHYESCRSANLIQMEDKQKICELFRDSIVEFRRNDVLSFDRLAVHFDSIQCKPPPTSIE</sequence>
<feature type="compositionally biased region" description="Basic and acidic residues" evidence="1">
    <location>
        <begin position="1140"/>
        <end position="1150"/>
    </location>
</feature>
<gene>
    <name evidence="3" type="ORF">MENT_LOCUS20954</name>
</gene>
<comment type="caution">
    <text evidence="3">The sequence shown here is derived from an EMBL/GenBank/DDBJ whole genome shotgun (WGS) entry which is preliminary data.</text>
</comment>